<evidence type="ECO:0000256" key="1">
    <source>
        <dbReference type="SAM" id="MobiDB-lite"/>
    </source>
</evidence>
<feature type="region of interest" description="Disordered" evidence="1">
    <location>
        <begin position="103"/>
        <end position="183"/>
    </location>
</feature>
<protein>
    <submittedName>
        <fullName evidence="2">Uncharacterized protein</fullName>
    </submittedName>
</protein>
<feature type="compositionally biased region" description="Basic and acidic residues" evidence="1">
    <location>
        <begin position="157"/>
        <end position="166"/>
    </location>
</feature>
<gene>
    <name evidence="2" type="ORF">IPOD504_LOCUS2930</name>
</gene>
<accession>A0ABN8HW59</accession>
<dbReference type="Proteomes" id="UP000837857">
    <property type="component" value="Chromosome 13"/>
</dbReference>
<organism evidence="2 3">
    <name type="scientific">Iphiclides podalirius</name>
    <name type="common">scarce swallowtail</name>
    <dbReference type="NCBI Taxonomy" id="110791"/>
    <lineage>
        <taxon>Eukaryota</taxon>
        <taxon>Metazoa</taxon>
        <taxon>Ecdysozoa</taxon>
        <taxon>Arthropoda</taxon>
        <taxon>Hexapoda</taxon>
        <taxon>Insecta</taxon>
        <taxon>Pterygota</taxon>
        <taxon>Neoptera</taxon>
        <taxon>Endopterygota</taxon>
        <taxon>Lepidoptera</taxon>
        <taxon>Glossata</taxon>
        <taxon>Ditrysia</taxon>
        <taxon>Papilionoidea</taxon>
        <taxon>Papilionidae</taxon>
        <taxon>Papilioninae</taxon>
        <taxon>Iphiclides</taxon>
    </lineage>
</organism>
<feature type="region of interest" description="Disordered" evidence="1">
    <location>
        <begin position="1"/>
        <end position="24"/>
    </location>
</feature>
<evidence type="ECO:0000313" key="3">
    <source>
        <dbReference type="Proteomes" id="UP000837857"/>
    </source>
</evidence>
<feature type="compositionally biased region" description="Low complexity" evidence="1">
    <location>
        <begin position="171"/>
        <end position="180"/>
    </location>
</feature>
<feature type="compositionally biased region" description="Polar residues" evidence="1">
    <location>
        <begin position="142"/>
        <end position="156"/>
    </location>
</feature>
<evidence type="ECO:0000313" key="2">
    <source>
        <dbReference type="EMBL" id="CAH2041134.1"/>
    </source>
</evidence>
<reference evidence="2" key="1">
    <citation type="submission" date="2022-03" db="EMBL/GenBank/DDBJ databases">
        <authorList>
            <person name="Martin H S."/>
        </authorList>
    </citation>
    <scope>NUCLEOTIDE SEQUENCE</scope>
</reference>
<feature type="compositionally biased region" description="Basic and acidic residues" evidence="1">
    <location>
        <begin position="103"/>
        <end position="120"/>
    </location>
</feature>
<keyword evidence="3" id="KW-1185">Reference proteome</keyword>
<proteinExistence type="predicted"/>
<feature type="compositionally biased region" description="Basic residues" evidence="1">
    <location>
        <begin position="7"/>
        <end position="17"/>
    </location>
</feature>
<dbReference type="EMBL" id="OW152825">
    <property type="protein sequence ID" value="CAH2041134.1"/>
    <property type="molecule type" value="Genomic_DNA"/>
</dbReference>
<name>A0ABN8HW59_9NEOP</name>
<sequence length="532" mass="59548">MNFPNRPRIRGRRKRKKNGDSMYKPTTIPFWADITIGDVITPTVQQPMKSEETAPKGPQINDVIIDLSDDHTPAIQTTGTSQGQQEVVEVKKKPVLNIQEKTQEKFKLKQKQSDQADKQYNENQMDTPKPKIQKIETDESKPSGTSSPVVTQTNIKEQPDIAKEPEEVTQPPATSTSATPETLQTPTVLQTVITLSHSTAKTIPTLSNQGNTKRAAPQVRQQQNFRKTNNYHYEANIRPVSANMMVGSNFPGYQNMGQDLTTVPHPLPRGVPLTFLRQQQHLGAIEPQQTQMPWQPYQPPEQLAPPADTPVIPAPETLIPVNEVRQEPPVAGAEQHPGWEEQAEGAQRRLSAFERLGPVAHSAPPQLTINLNLETEKPVREVVGGNAPELPVPQREEILRSTDPTVRQFLAQWPWTDAPPPRRTVSARPSKTAMLMEQEQMEEFYENDDMFIQVIVKGYPSTWSKEDVFDTLLDNLKGKSFIPCFTEGSRTVLLTLHYLLPVFDSAVLLELDFDVAQIGAVVCRLLALGCSR</sequence>
<feature type="non-terminal residue" evidence="2">
    <location>
        <position position="1"/>
    </location>
</feature>